<keyword evidence="5" id="KW-0597">Phosphoprotein</keyword>
<dbReference type="Gene3D" id="3.30.450.20">
    <property type="entry name" value="PAS domain"/>
    <property type="match status" value="2"/>
</dbReference>
<dbReference type="InterPro" id="IPR013767">
    <property type="entry name" value="PAS_fold"/>
</dbReference>
<evidence type="ECO:0000256" key="9">
    <source>
        <dbReference type="ARBA" id="ARBA00022777"/>
    </source>
</evidence>
<dbReference type="GO" id="GO:0016301">
    <property type="term" value="F:kinase activity"/>
    <property type="evidence" value="ECO:0007669"/>
    <property type="project" value="UniProtKB-KW"/>
</dbReference>
<feature type="domain" description="PAS" evidence="17">
    <location>
        <begin position="299"/>
        <end position="329"/>
    </location>
</feature>
<evidence type="ECO:0000256" key="11">
    <source>
        <dbReference type="ARBA" id="ARBA00022989"/>
    </source>
</evidence>
<dbReference type="InterPro" id="IPR016120">
    <property type="entry name" value="Sig_transdc_His_kin_SpoOB"/>
</dbReference>
<comment type="subcellular location">
    <subcellularLocation>
        <location evidence="2">Cell membrane</location>
        <topology evidence="2">Multi-pass membrane protein</topology>
    </subcellularLocation>
</comment>
<keyword evidence="9 18" id="KW-0418">Kinase</keyword>
<dbReference type="InterPro" id="IPR033463">
    <property type="entry name" value="sCache_3"/>
</dbReference>
<keyword evidence="8" id="KW-0547">Nucleotide-binding</keyword>
<dbReference type="Pfam" id="PF17203">
    <property type="entry name" value="sCache_3_2"/>
    <property type="match status" value="1"/>
</dbReference>
<proteinExistence type="predicted"/>
<evidence type="ECO:0000259" key="17">
    <source>
        <dbReference type="PROSITE" id="PS50112"/>
    </source>
</evidence>
<evidence type="ECO:0000256" key="14">
    <source>
        <dbReference type="SAM" id="MobiDB-lite"/>
    </source>
</evidence>
<evidence type="ECO:0000313" key="18">
    <source>
        <dbReference type="EMBL" id="GFH71196.1"/>
    </source>
</evidence>
<evidence type="ECO:0000256" key="3">
    <source>
        <dbReference type="ARBA" id="ARBA00012438"/>
    </source>
</evidence>
<dbReference type="EC" id="2.7.13.3" evidence="3"/>
<evidence type="ECO:0000256" key="7">
    <source>
        <dbReference type="ARBA" id="ARBA00022692"/>
    </source>
</evidence>
<evidence type="ECO:0000256" key="2">
    <source>
        <dbReference type="ARBA" id="ARBA00004651"/>
    </source>
</evidence>
<name>A0ABQ1CLA1_STRDI</name>
<dbReference type="SUPFAM" id="SSF55785">
    <property type="entry name" value="PYP-like sensor domain (PAS domain)"/>
    <property type="match status" value="1"/>
</dbReference>
<sequence length="643" mass="66598">MAGRRGGRDACPGEPDAGGRPRSSGPAPGAGVSAGSGVTPADAVPSPRRPALAPGGPVPEPVAPAAAPGPARPRRGPRLRPLRAPRRMASQVLLVQLVIAVGVTALATALFLAPLSDQLDDQATHRALAVAQAMASDEDLAGDLLRSEPVRDNPVQKSAERVRRATGAEYVVVMDTRGIRYSHTEPALIGRRVSTDPSQALAGHHVRQIDVGTLGRSARGKTPLRDADGEVIGAVSAGIRYESVRDRLTGAVPQVAGYATGALGAGVLGALAFSRMVYRRTRGLAFSDIAALLDEREAMLHSIREGVLALDGHGRVRLVNDEAQRLLGLGRPWPGESGGIGRPVADLLGTGRLTAVLTGEVSGTDLLAVRGGRVLVVNRMPTEDGGAVATLRDRTELETLGRELDATRALLDALRAKDHEHANRLHTLLGLLELGLYEEAVDFVTETVGSHRATAEQIAESVGDPLLAALLVGKATVAAERGAALRLAPGSRLLEPLVAPHDLVTVLGNLVDNALEAVGAPEPGAPTGGEDRLVEVALRARGRTAELRVRDTGAGVPPTQRELVFADGFSTKEAAPGRGGRGLGLALVRRHAQRYGGTVSVAGAEGGGAEFTVVLPEALAAPDGAVPDGRRAASPDPREEEGR</sequence>
<accession>A0ABQ1CLA1</accession>
<dbReference type="PROSITE" id="PS50109">
    <property type="entry name" value="HIS_KIN"/>
    <property type="match status" value="1"/>
</dbReference>
<feature type="domain" description="Histidine kinase" evidence="16">
    <location>
        <begin position="503"/>
        <end position="619"/>
    </location>
</feature>
<dbReference type="InterPro" id="IPR003594">
    <property type="entry name" value="HATPase_dom"/>
</dbReference>
<feature type="compositionally biased region" description="Basic and acidic residues" evidence="14">
    <location>
        <begin position="628"/>
        <end position="643"/>
    </location>
</feature>
<keyword evidence="19" id="KW-1185">Reference proteome</keyword>
<dbReference type="InterPro" id="IPR000014">
    <property type="entry name" value="PAS"/>
</dbReference>
<feature type="compositionally biased region" description="Low complexity" evidence="14">
    <location>
        <begin position="18"/>
        <end position="38"/>
    </location>
</feature>
<dbReference type="SMART" id="SM00387">
    <property type="entry name" value="HATPase_c"/>
    <property type="match status" value="1"/>
</dbReference>
<dbReference type="SUPFAM" id="SSF55874">
    <property type="entry name" value="ATPase domain of HSP90 chaperone/DNA topoisomerase II/histidine kinase"/>
    <property type="match status" value="1"/>
</dbReference>
<dbReference type="InterPro" id="IPR036890">
    <property type="entry name" value="HATPase_C_sf"/>
</dbReference>
<comment type="catalytic activity">
    <reaction evidence="1">
        <text>ATP + protein L-histidine = ADP + protein N-phospho-L-histidine.</text>
        <dbReference type="EC" id="2.7.13.3"/>
    </reaction>
</comment>
<dbReference type="Pfam" id="PF00989">
    <property type="entry name" value="PAS"/>
    <property type="match status" value="1"/>
</dbReference>
<dbReference type="Proteomes" id="UP000472710">
    <property type="component" value="Unassembled WGS sequence"/>
</dbReference>
<keyword evidence="13 15" id="KW-0472">Membrane</keyword>
<dbReference type="InterPro" id="IPR035965">
    <property type="entry name" value="PAS-like_dom_sf"/>
</dbReference>
<dbReference type="Gene3D" id="1.10.287.130">
    <property type="match status" value="1"/>
</dbReference>
<gene>
    <name evidence="18" type="ORF">Sdia_19640</name>
</gene>
<dbReference type="InterPro" id="IPR029151">
    <property type="entry name" value="Sensor-like_sf"/>
</dbReference>
<organism evidence="18 19">
    <name type="scientific">Streptomyces diastaticus subsp. diastaticus</name>
    <dbReference type="NCBI Taxonomy" id="68040"/>
    <lineage>
        <taxon>Bacteria</taxon>
        <taxon>Bacillati</taxon>
        <taxon>Actinomycetota</taxon>
        <taxon>Actinomycetes</taxon>
        <taxon>Kitasatosporales</taxon>
        <taxon>Streptomycetaceae</taxon>
        <taxon>Streptomyces</taxon>
        <taxon>Streptomyces diastaticus group</taxon>
    </lineage>
</organism>
<dbReference type="InterPro" id="IPR005467">
    <property type="entry name" value="His_kinase_dom"/>
</dbReference>
<evidence type="ECO:0000256" key="4">
    <source>
        <dbReference type="ARBA" id="ARBA00022475"/>
    </source>
</evidence>
<dbReference type="EMBL" id="BLLN01000003">
    <property type="protein sequence ID" value="GFH71196.1"/>
    <property type="molecule type" value="Genomic_DNA"/>
</dbReference>
<feature type="region of interest" description="Disordered" evidence="14">
    <location>
        <begin position="620"/>
        <end position="643"/>
    </location>
</feature>
<keyword evidence="10" id="KW-0067">ATP-binding</keyword>
<reference evidence="18 19" key="1">
    <citation type="submission" date="2020-02" db="EMBL/GenBank/DDBJ databases">
        <title>Whole genome shotgun sequence of Streptomyces diastaticus subsp. diastaticus NBRC 13412.</title>
        <authorList>
            <person name="Ichikawa N."/>
            <person name="Komaki H."/>
            <person name="Tamura T."/>
        </authorList>
    </citation>
    <scope>NUCLEOTIDE SEQUENCE [LARGE SCALE GENOMIC DNA]</scope>
    <source>
        <strain evidence="18 19">NBRC 13412</strain>
    </source>
</reference>
<evidence type="ECO:0000256" key="5">
    <source>
        <dbReference type="ARBA" id="ARBA00022553"/>
    </source>
</evidence>
<evidence type="ECO:0000256" key="8">
    <source>
        <dbReference type="ARBA" id="ARBA00022741"/>
    </source>
</evidence>
<keyword evidence="11 15" id="KW-1133">Transmembrane helix</keyword>
<dbReference type="CDD" id="cd00130">
    <property type="entry name" value="PAS"/>
    <property type="match status" value="1"/>
</dbReference>
<dbReference type="SUPFAM" id="SSF103190">
    <property type="entry name" value="Sensory domain-like"/>
    <property type="match status" value="1"/>
</dbReference>
<evidence type="ECO:0000259" key="16">
    <source>
        <dbReference type="PROSITE" id="PS50109"/>
    </source>
</evidence>
<dbReference type="Pfam" id="PF02518">
    <property type="entry name" value="HATPase_c"/>
    <property type="match status" value="1"/>
</dbReference>
<keyword evidence="6" id="KW-0808">Transferase</keyword>
<dbReference type="PANTHER" id="PTHR43547">
    <property type="entry name" value="TWO-COMPONENT HISTIDINE KINASE"/>
    <property type="match status" value="1"/>
</dbReference>
<keyword evidence="12" id="KW-0902">Two-component regulatory system</keyword>
<dbReference type="Gene3D" id="3.30.565.10">
    <property type="entry name" value="Histidine kinase-like ATPase, C-terminal domain"/>
    <property type="match status" value="1"/>
</dbReference>
<evidence type="ECO:0000256" key="15">
    <source>
        <dbReference type="SAM" id="Phobius"/>
    </source>
</evidence>
<feature type="transmembrane region" description="Helical" evidence="15">
    <location>
        <begin position="92"/>
        <end position="113"/>
    </location>
</feature>
<dbReference type="SUPFAM" id="SSF55890">
    <property type="entry name" value="Sporulation response regulatory protein Spo0B"/>
    <property type="match status" value="1"/>
</dbReference>
<dbReference type="InterPro" id="IPR004358">
    <property type="entry name" value="Sig_transdc_His_kin-like_C"/>
</dbReference>
<feature type="region of interest" description="Disordered" evidence="14">
    <location>
        <begin position="1"/>
        <end position="80"/>
    </location>
</feature>
<evidence type="ECO:0000313" key="19">
    <source>
        <dbReference type="Proteomes" id="UP000472710"/>
    </source>
</evidence>
<evidence type="ECO:0000256" key="1">
    <source>
        <dbReference type="ARBA" id="ARBA00000085"/>
    </source>
</evidence>
<keyword evidence="7 15" id="KW-0812">Transmembrane</keyword>
<dbReference type="PRINTS" id="PR00344">
    <property type="entry name" value="BCTRLSENSOR"/>
</dbReference>
<evidence type="ECO:0000256" key="6">
    <source>
        <dbReference type="ARBA" id="ARBA00022679"/>
    </source>
</evidence>
<evidence type="ECO:0000256" key="12">
    <source>
        <dbReference type="ARBA" id="ARBA00023012"/>
    </source>
</evidence>
<protein>
    <recommendedName>
        <fullName evidence="3">histidine kinase</fullName>
        <ecNumber evidence="3">2.7.13.3</ecNumber>
    </recommendedName>
</protein>
<evidence type="ECO:0000256" key="10">
    <source>
        <dbReference type="ARBA" id="ARBA00022840"/>
    </source>
</evidence>
<keyword evidence="4" id="KW-1003">Cell membrane</keyword>
<dbReference type="PANTHER" id="PTHR43547:SF10">
    <property type="entry name" value="SENSOR HISTIDINE KINASE DCUS"/>
    <property type="match status" value="1"/>
</dbReference>
<comment type="caution">
    <text evidence="18">The sequence shown here is derived from an EMBL/GenBank/DDBJ whole genome shotgun (WGS) entry which is preliminary data.</text>
</comment>
<evidence type="ECO:0000256" key="13">
    <source>
        <dbReference type="ARBA" id="ARBA00023136"/>
    </source>
</evidence>
<dbReference type="PROSITE" id="PS50112">
    <property type="entry name" value="PAS"/>
    <property type="match status" value="1"/>
</dbReference>